<dbReference type="PROSITE" id="PS50405">
    <property type="entry name" value="GST_CTER"/>
    <property type="match status" value="1"/>
</dbReference>
<dbReference type="SFLD" id="SFLDG00358">
    <property type="entry name" value="Main_(cytGST)"/>
    <property type="match status" value="1"/>
</dbReference>
<name>A0A9P4Q6Y9_9PEZI</name>
<dbReference type="InterPro" id="IPR050983">
    <property type="entry name" value="GST_Omega/HSP26"/>
</dbReference>
<feature type="domain" description="GST N-terminal" evidence="1">
    <location>
        <begin position="6"/>
        <end position="85"/>
    </location>
</feature>
<dbReference type="InterPro" id="IPR040079">
    <property type="entry name" value="Glutathione_S-Trfase"/>
</dbReference>
<dbReference type="Gene3D" id="3.40.30.10">
    <property type="entry name" value="Glutaredoxin"/>
    <property type="match status" value="1"/>
</dbReference>
<protein>
    <submittedName>
        <fullName evidence="3">Thioredoxin-like protein</fullName>
    </submittedName>
</protein>
<sequence length="235" mass="25646">MADVTPNIKIYTNHGCPWAHRAHIALSELNIPYDEEIIDLSKPRTPEYLRINPRGLVPALDFNGEIITESAVVATFLADAFPSKLLPVSTDPQGPLTRARISFFVDAYFSKAQVHFSKALVAKSDDDEKAAVAAYVDAISKEVEPLLADAAPFFGGSDKLTLAEVLTGSFILRLYALTKHGVAPASILEGLSTKAPNFEKWAKEVIKHPSVLSIWDEDSLIPELKAFINSQKTSG</sequence>
<gene>
    <name evidence="3" type="ORF">K431DRAFT_285570</name>
</gene>
<dbReference type="PANTHER" id="PTHR43968">
    <property type="match status" value="1"/>
</dbReference>
<evidence type="ECO:0000313" key="3">
    <source>
        <dbReference type="EMBL" id="KAF2720655.1"/>
    </source>
</evidence>
<dbReference type="OrthoDB" id="202840at2759"/>
<dbReference type="SUPFAM" id="SSF47616">
    <property type="entry name" value="GST C-terminal domain-like"/>
    <property type="match status" value="1"/>
</dbReference>
<dbReference type="AlphaFoldDB" id="A0A9P4Q6Y9"/>
<dbReference type="InterPro" id="IPR036249">
    <property type="entry name" value="Thioredoxin-like_sf"/>
</dbReference>
<dbReference type="GO" id="GO:0005737">
    <property type="term" value="C:cytoplasm"/>
    <property type="evidence" value="ECO:0007669"/>
    <property type="project" value="TreeGrafter"/>
</dbReference>
<dbReference type="InterPro" id="IPR010987">
    <property type="entry name" value="Glutathione-S-Trfase_C-like"/>
</dbReference>
<reference evidence="3" key="1">
    <citation type="journal article" date="2020" name="Stud. Mycol.">
        <title>101 Dothideomycetes genomes: a test case for predicting lifestyles and emergence of pathogens.</title>
        <authorList>
            <person name="Haridas S."/>
            <person name="Albert R."/>
            <person name="Binder M."/>
            <person name="Bloem J."/>
            <person name="Labutti K."/>
            <person name="Salamov A."/>
            <person name="Andreopoulos B."/>
            <person name="Baker S."/>
            <person name="Barry K."/>
            <person name="Bills G."/>
            <person name="Bluhm B."/>
            <person name="Cannon C."/>
            <person name="Castanera R."/>
            <person name="Culley D."/>
            <person name="Daum C."/>
            <person name="Ezra D."/>
            <person name="Gonzalez J."/>
            <person name="Henrissat B."/>
            <person name="Kuo A."/>
            <person name="Liang C."/>
            <person name="Lipzen A."/>
            <person name="Lutzoni F."/>
            <person name="Magnuson J."/>
            <person name="Mondo S."/>
            <person name="Nolan M."/>
            <person name="Ohm R."/>
            <person name="Pangilinan J."/>
            <person name="Park H.-J."/>
            <person name="Ramirez L."/>
            <person name="Alfaro M."/>
            <person name="Sun H."/>
            <person name="Tritt A."/>
            <person name="Yoshinaga Y."/>
            <person name="Zwiers L.-H."/>
            <person name="Turgeon B."/>
            <person name="Goodwin S."/>
            <person name="Spatafora J."/>
            <person name="Crous P."/>
            <person name="Grigoriev I."/>
        </authorList>
    </citation>
    <scope>NUCLEOTIDE SEQUENCE</scope>
    <source>
        <strain evidence="3">CBS 116435</strain>
    </source>
</reference>
<accession>A0A9P4Q6Y9</accession>
<evidence type="ECO:0000259" key="2">
    <source>
        <dbReference type="PROSITE" id="PS50405"/>
    </source>
</evidence>
<dbReference type="EMBL" id="MU003797">
    <property type="protein sequence ID" value="KAF2720655.1"/>
    <property type="molecule type" value="Genomic_DNA"/>
</dbReference>
<evidence type="ECO:0000259" key="1">
    <source>
        <dbReference type="PROSITE" id="PS50404"/>
    </source>
</evidence>
<dbReference type="InterPro" id="IPR036282">
    <property type="entry name" value="Glutathione-S-Trfase_C_sf"/>
</dbReference>
<dbReference type="Proteomes" id="UP000799441">
    <property type="component" value="Unassembled WGS sequence"/>
</dbReference>
<dbReference type="PROSITE" id="PS50404">
    <property type="entry name" value="GST_NTER"/>
    <property type="match status" value="1"/>
</dbReference>
<dbReference type="SFLD" id="SFLDS00019">
    <property type="entry name" value="Glutathione_Transferase_(cytos"/>
    <property type="match status" value="1"/>
</dbReference>
<comment type="caution">
    <text evidence="3">The sequence shown here is derived from an EMBL/GenBank/DDBJ whole genome shotgun (WGS) entry which is preliminary data.</text>
</comment>
<proteinExistence type="predicted"/>
<keyword evidence="4" id="KW-1185">Reference proteome</keyword>
<dbReference type="PANTHER" id="PTHR43968:SF8">
    <property type="entry name" value="S-TRANSFERASE, PUTATIVE (AFU_ORTHOLOGUE AFUA_2G00590)-RELATED"/>
    <property type="match status" value="1"/>
</dbReference>
<dbReference type="Gene3D" id="1.20.1050.10">
    <property type="match status" value="1"/>
</dbReference>
<dbReference type="Pfam" id="PF13409">
    <property type="entry name" value="GST_N_2"/>
    <property type="match status" value="1"/>
</dbReference>
<feature type="domain" description="GST C-terminal" evidence="2">
    <location>
        <begin position="94"/>
        <end position="228"/>
    </location>
</feature>
<dbReference type="InterPro" id="IPR004045">
    <property type="entry name" value="Glutathione_S-Trfase_N"/>
</dbReference>
<dbReference type="SUPFAM" id="SSF52833">
    <property type="entry name" value="Thioredoxin-like"/>
    <property type="match status" value="1"/>
</dbReference>
<evidence type="ECO:0000313" key="4">
    <source>
        <dbReference type="Proteomes" id="UP000799441"/>
    </source>
</evidence>
<dbReference type="CDD" id="cd00570">
    <property type="entry name" value="GST_N_family"/>
    <property type="match status" value="1"/>
</dbReference>
<organism evidence="3 4">
    <name type="scientific">Polychaeton citri CBS 116435</name>
    <dbReference type="NCBI Taxonomy" id="1314669"/>
    <lineage>
        <taxon>Eukaryota</taxon>
        <taxon>Fungi</taxon>
        <taxon>Dikarya</taxon>
        <taxon>Ascomycota</taxon>
        <taxon>Pezizomycotina</taxon>
        <taxon>Dothideomycetes</taxon>
        <taxon>Dothideomycetidae</taxon>
        <taxon>Capnodiales</taxon>
        <taxon>Capnodiaceae</taxon>
        <taxon>Polychaeton</taxon>
    </lineage>
</organism>